<dbReference type="PROSITE" id="PS51375">
    <property type="entry name" value="PPR"/>
    <property type="match status" value="1"/>
</dbReference>
<comment type="caution">
    <text evidence="4">The sequence shown here is derived from an EMBL/GenBank/DDBJ whole genome shotgun (WGS) entry which is preliminary data.</text>
</comment>
<dbReference type="OMA" id="VFTMVIM"/>
<accession>A0A2P6PFI4</accession>
<evidence type="ECO:0000313" key="5">
    <source>
        <dbReference type="Proteomes" id="UP000238479"/>
    </source>
</evidence>
<evidence type="ECO:0000256" key="3">
    <source>
        <dbReference type="SAM" id="Phobius"/>
    </source>
</evidence>
<sequence length="87" mass="9443">MFSFVVDAGFLDKARELLMPLSNQAMLPEVAVFTMVIMAYAGAGKTKDAHKVYRHMLGTAVTPTSYTYTALSPLVMGLSPAPILTQF</sequence>
<keyword evidence="5" id="KW-1185">Reference proteome</keyword>
<evidence type="ECO:0000313" key="4">
    <source>
        <dbReference type="EMBL" id="PRQ20668.1"/>
    </source>
</evidence>
<dbReference type="STRING" id="74649.A0A2P6PFI4"/>
<dbReference type="AlphaFoldDB" id="A0A2P6PFI4"/>
<dbReference type="Proteomes" id="UP000238479">
    <property type="component" value="Chromosome 7"/>
</dbReference>
<gene>
    <name evidence="4" type="ORF">RchiOBHm_Chr7g0230641</name>
</gene>
<organism evidence="4 5">
    <name type="scientific">Rosa chinensis</name>
    <name type="common">China rose</name>
    <dbReference type="NCBI Taxonomy" id="74649"/>
    <lineage>
        <taxon>Eukaryota</taxon>
        <taxon>Viridiplantae</taxon>
        <taxon>Streptophyta</taxon>
        <taxon>Embryophyta</taxon>
        <taxon>Tracheophyta</taxon>
        <taxon>Spermatophyta</taxon>
        <taxon>Magnoliopsida</taxon>
        <taxon>eudicotyledons</taxon>
        <taxon>Gunneridae</taxon>
        <taxon>Pentapetalae</taxon>
        <taxon>rosids</taxon>
        <taxon>fabids</taxon>
        <taxon>Rosales</taxon>
        <taxon>Rosaceae</taxon>
        <taxon>Rosoideae</taxon>
        <taxon>Rosoideae incertae sedis</taxon>
        <taxon>Rosa</taxon>
    </lineage>
</organism>
<feature type="repeat" description="PPR" evidence="2">
    <location>
        <begin position="29"/>
        <end position="63"/>
    </location>
</feature>
<evidence type="ECO:0000256" key="2">
    <source>
        <dbReference type="PROSITE-ProRule" id="PRU00708"/>
    </source>
</evidence>
<dbReference type="Pfam" id="PF13041">
    <property type="entry name" value="PPR_2"/>
    <property type="match status" value="1"/>
</dbReference>
<dbReference type="InterPro" id="IPR011990">
    <property type="entry name" value="TPR-like_helical_dom_sf"/>
</dbReference>
<keyword evidence="1" id="KW-0677">Repeat</keyword>
<evidence type="ECO:0000256" key="1">
    <source>
        <dbReference type="ARBA" id="ARBA00022737"/>
    </source>
</evidence>
<keyword evidence="3" id="KW-0812">Transmembrane</keyword>
<protein>
    <submittedName>
        <fullName evidence="4">Putative pentatricopeptide</fullName>
    </submittedName>
</protein>
<dbReference type="Gramene" id="PRQ20668">
    <property type="protein sequence ID" value="PRQ20668"/>
    <property type="gene ID" value="RchiOBHm_Chr7g0230641"/>
</dbReference>
<keyword evidence="3" id="KW-1133">Transmembrane helix</keyword>
<dbReference type="InterPro" id="IPR002885">
    <property type="entry name" value="PPR_rpt"/>
</dbReference>
<reference evidence="4 5" key="1">
    <citation type="journal article" date="2018" name="Nat. Genet.">
        <title>The Rosa genome provides new insights in the design of modern roses.</title>
        <authorList>
            <person name="Bendahmane M."/>
        </authorList>
    </citation>
    <scope>NUCLEOTIDE SEQUENCE [LARGE SCALE GENOMIC DNA]</scope>
    <source>
        <strain evidence="5">cv. Old Blush</strain>
    </source>
</reference>
<keyword evidence="3" id="KW-0472">Membrane</keyword>
<dbReference type="EMBL" id="PDCK01000045">
    <property type="protein sequence ID" value="PRQ20668.1"/>
    <property type="molecule type" value="Genomic_DNA"/>
</dbReference>
<dbReference type="NCBIfam" id="TIGR00756">
    <property type="entry name" value="PPR"/>
    <property type="match status" value="1"/>
</dbReference>
<dbReference type="Gene3D" id="1.25.40.10">
    <property type="entry name" value="Tetratricopeptide repeat domain"/>
    <property type="match status" value="1"/>
</dbReference>
<proteinExistence type="predicted"/>
<feature type="transmembrane region" description="Helical" evidence="3">
    <location>
        <begin position="25"/>
        <end position="43"/>
    </location>
</feature>
<name>A0A2P6PFI4_ROSCH</name>